<feature type="region of interest" description="Disordered" evidence="8">
    <location>
        <begin position="626"/>
        <end position="649"/>
    </location>
</feature>
<evidence type="ECO:0000256" key="3">
    <source>
        <dbReference type="ARBA" id="ARBA00022902"/>
    </source>
</evidence>
<dbReference type="GO" id="GO:0005634">
    <property type="term" value="C:nucleus"/>
    <property type="evidence" value="ECO:0007669"/>
    <property type="project" value="TreeGrafter"/>
</dbReference>
<evidence type="ECO:0008006" key="13">
    <source>
        <dbReference type="Google" id="ProtNLM"/>
    </source>
</evidence>
<dbReference type="OrthoDB" id="10039134at2759"/>
<feature type="compositionally biased region" description="Basic and acidic residues" evidence="8">
    <location>
        <begin position="1"/>
        <end position="22"/>
    </location>
</feature>
<dbReference type="SUPFAM" id="SSF47459">
    <property type="entry name" value="HLH, helix-loop-helix DNA-binding domain"/>
    <property type="match status" value="1"/>
</dbReference>
<keyword evidence="12" id="KW-1185">Reference proteome</keyword>
<feature type="compositionally biased region" description="Polar residues" evidence="8">
    <location>
        <begin position="373"/>
        <end position="389"/>
    </location>
</feature>
<feature type="region of interest" description="Disordered" evidence="8">
    <location>
        <begin position="1139"/>
        <end position="1164"/>
    </location>
</feature>
<name>A0A8S1H570_9PELO</name>
<evidence type="ECO:0000256" key="7">
    <source>
        <dbReference type="ARBA" id="ARBA00023242"/>
    </source>
</evidence>
<dbReference type="InterPro" id="IPR036638">
    <property type="entry name" value="HLH_DNA-bd_sf"/>
</dbReference>
<comment type="caution">
    <text evidence="11">The sequence shown here is derived from an EMBL/GenBank/DDBJ whole genome shotgun (WGS) entry which is preliminary data.</text>
</comment>
<dbReference type="Pfam" id="PF00010">
    <property type="entry name" value="HLH"/>
    <property type="match status" value="1"/>
</dbReference>
<evidence type="ECO:0000256" key="5">
    <source>
        <dbReference type="ARBA" id="ARBA00023125"/>
    </source>
</evidence>
<dbReference type="GO" id="GO:0070888">
    <property type="term" value="F:E-box binding"/>
    <property type="evidence" value="ECO:0007669"/>
    <property type="project" value="TreeGrafter"/>
</dbReference>
<evidence type="ECO:0000256" key="4">
    <source>
        <dbReference type="ARBA" id="ARBA00023015"/>
    </source>
</evidence>
<dbReference type="InterPro" id="IPR050359">
    <property type="entry name" value="bHLH_transcription_factors"/>
</dbReference>
<dbReference type="PROSITE" id="PS50888">
    <property type="entry name" value="BHLH"/>
    <property type="match status" value="1"/>
</dbReference>
<dbReference type="GO" id="GO:0046983">
    <property type="term" value="F:protein dimerization activity"/>
    <property type="evidence" value="ECO:0007669"/>
    <property type="project" value="InterPro"/>
</dbReference>
<evidence type="ECO:0000259" key="9">
    <source>
        <dbReference type="PROSITE" id="PS50888"/>
    </source>
</evidence>
<dbReference type="GO" id="GO:0045944">
    <property type="term" value="P:positive regulation of transcription by RNA polymerase II"/>
    <property type="evidence" value="ECO:0007669"/>
    <property type="project" value="TreeGrafter"/>
</dbReference>
<dbReference type="PANTHER" id="PTHR19290:SF134">
    <property type="entry name" value="NEUROGENIC DIFFERENTIATION FACTOR 1"/>
    <property type="match status" value="1"/>
</dbReference>
<dbReference type="InterPro" id="IPR011598">
    <property type="entry name" value="bHLH_dom"/>
</dbReference>
<feature type="compositionally biased region" description="Polar residues" evidence="8">
    <location>
        <begin position="1154"/>
        <end position="1164"/>
    </location>
</feature>
<dbReference type="EMBL" id="CAJGYM010000015">
    <property type="protein sequence ID" value="CAD6190313.1"/>
    <property type="molecule type" value="Genomic_DNA"/>
</dbReference>
<reference evidence="11" key="1">
    <citation type="submission" date="2020-10" db="EMBL/GenBank/DDBJ databases">
        <authorList>
            <person name="Kikuchi T."/>
        </authorList>
    </citation>
    <scope>NUCLEOTIDE SEQUENCE</scope>
    <source>
        <strain evidence="11">NKZ352</strain>
    </source>
</reference>
<evidence type="ECO:0000313" key="11">
    <source>
        <dbReference type="EMBL" id="CAD6190313.1"/>
    </source>
</evidence>
<evidence type="ECO:0000259" key="10">
    <source>
        <dbReference type="PROSITE" id="PS51029"/>
    </source>
</evidence>
<feature type="region of interest" description="Disordered" evidence="8">
    <location>
        <begin position="359"/>
        <end position="389"/>
    </location>
</feature>
<accession>A0A8S1H570</accession>
<dbReference type="CDD" id="cd11427">
    <property type="entry name" value="bHLH_TS_NeuroD"/>
    <property type="match status" value="1"/>
</dbReference>
<gene>
    <name evidence="11" type="ORF">CAUJ_LOCUS6232</name>
</gene>
<dbReference type="Gene3D" id="4.10.280.10">
    <property type="entry name" value="Helix-loop-helix DNA-binding domain"/>
    <property type="match status" value="1"/>
</dbReference>
<proteinExistence type="predicted"/>
<keyword evidence="6" id="KW-0804">Transcription</keyword>
<feature type="region of interest" description="Disordered" evidence="8">
    <location>
        <begin position="926"/>
        <end position="957"/>
    </location>
</feature>
<evidence type="ECO:0000256" key="1">
    <source>
        <dbReference type="ARBA" id="ARBA00022473"/>
    </source>
</evidence>
<dbReference type="AlphaFoldDB" id="A0A8S1H570"/>
<dbReference type="InterPro" id="IPR022575">
    <property type="entry name" value="NeuroD_DUF"/>
</dbReference>
<keyword evidence="4" id="KW-0805">Transcription regulation</keyword>
<dbReference type="PROSITE" id="PS51029">
    <property type="entry name" value="MADF"/>
    <property type="match status" value="1"/>
</dbReference>
<keyword evidence="3" id="KW-0524">Neurogenesis</keyword>
<protein>
    <recommendedName>
        <fullName evidence="13">BHLH domain-containing protein</fullName>
    </recommendedName>
</protein>
<dbReference type="Proteomes" id="UP000835052">
    <property type="component" value="Unassembled WGS sequence"/>
</dbReference>
<feature type="domain" description="BHLH" evidence="9">
    <location>
        <begin position="995"/>
        <end position="1047"/>
    </location>
</feature>
<dbReference type="InterPro" id="IPR006578">
    <property type="entry name" value="MADF-dom"/>
</dbReference>
<evidence type="ECO:0000313" key="12">
    <source>
        <dbReference type="Proteomes" id="UP000835052"/>
    </source>
</evidence>
<keyword evidence="2" id="KW-0221">Differentiation</keyword>
<evidence type="ECO:0000256" key="8">
    <source>
        <dbReference type="SAM" id="MobiDB-lite"/>
    </source>
</evidence>
<dbReference type="Pfam" id="PF12533">
    <property type="entry name" value="Neuro_bHLH"/>
    <property type="match status" value="1"/>
</dbReference>
<evidence type="ECO:0000256" key="6">
    <source>
        <dbReference type="ARBA" id="ARBA00023163"/>
    </source>
</evidence>
<keyword evidence="1" id="KW-0217">Developmental protein</keyword>
<feature type="domain" description="MADF" evidence="10">
    <location>
        <begin position="60"/>
        <end position="152"/>
    </location>
</feature>
<dbReference type="PANTHER" id="PTHR19290">
    <property type="entry name" value="BASIC HELIX-LOOP-HELIX PROTEIN NEUROGENIN-RELATED"/>
    <property type="match status" value="1"/>
</dbReference>
<dbReference type="SMART" id="SM00353">
    <property type="entry name" value="HLH"/>
    <property type="match status" value="1"/>
</dbReference>
<keyword evidence="7" id="KW-0539">Nucleus</keyword>
<feature type="compositionally biased region" description="Low complexity" evidence="8">
    <location>
        <begin position="926"/>
        <end position="936"/>
    </location>
</feature>
<feature type="region of interest" description="Disordered" evidence="8">
    <location>
        <begin position="504"/>
        <end position="537"/>
    </location>
</feature>
<dbReference type="Pfam" id="PF10545">
    <property type="entry name" value="MADF_DNA_bdg"/>
    <property type="match status" value="1"/>
</dbReference>
<dbReference type="GO" id="GO:0007423">
    <property type="term" value="P:sensory organ development"/>
    <property type="evidence" value="ECO:0007669"/>
    <property type="project" value="TreeGrafter"/>
</dbReference>
<feature type="region of interest" description="Disordered" evidence="8">
    <location>
        <begin position="1"/>
        <end position="30"/>
    </location>
</feature>
<dbReference type="GO" id="GO:0000981">
    <property type="term" value="F:DNA-binding transcription factor activity, RNA polymerase II-specific"/>
    <property type="evidence" value="ECO:0007669"/>
    <property type="project" value="TreeGrafter"/>
</dbReference>
<evidence type="ECO:0000256" key="2">
    <source>
        <dbReference type="ARBA" id="ARBA00022782"/>
    </source>
</evidence>
<keyword evidence="5" id="KW-0238">DNA-binding</keyword>
<dbReference type="GO" id="GO:0061564">
    <property type="term" value="P:axon development"/>
    <property type="evidence" value="ECO:0007669"/>
    <property type="project" value="TreeGrafter"/>
</dbReference>
<feature type="region of interest" description="Disordered" evidence="8">
    <location>
        <begin position="974"/>
        <end position="1003"/>
    </location>
</feature>
<dbReference type="SMART" id="SM00595">
    <property type="entry name" value="MADF"/>
    <property type="match status" value="1"/>
</dbReference>
<organism evidence="11 12">
    <name type="scientific">Caenorhabditis auriculariae</name>
    <dbReference type="NCBI Taxonomy" id="2777116"/>
    <lineage>
        <taxon>Eukaryota</taxon>
        <taxon>Metazoa</taxon>
        <taxon>Ecdysozoa</taxon>
        <taxon>Nematoda</taxon>
        <taxon>Chromadorea</taxon>
        <taxon>Rhabditida</taxon>
        <taxon>Rhabditina</taxon>
        <taxon>Rhabditomorpha</taxon>
        <taxon>Rhabditoidea</taxon>
        <taxon>Rhabditidae</taxon>
        <taxon>Peloderinae</taxon>
        <taxon>Caenorhabditis</taxon>
    </lineage>
</organism>
<sequence>MSEELENQRLEFDHKTVPKQEPEELEDVEELVEREDELMEAASSSNGSVHPPSEEEIHLRLIDCVRSEPALFDPSDENFGTKRSSQAFRNQTWNHFTDELNWNSPVSMQSIWKSLKERYIRKRKGGQVEAEDREILTPKVLEAMRFFDPFFGLSSNSNPNPACILTREKDVWESPHSQTIPHDVMISGYKPQTPTARTRMMENEPVTTNSTGTLRALKENGMMVKEKNPEQNNEHEEKDEHDVTLDADLLRKQQQFISTSWKSRVMLLIKQGKVQREVSASFPSLDEIILKNSKHTGYLQCRRCRILFSVSAGGHIQRHVSTNCPYTAEKLQEAIENDPETGYVVVQPSTGHVNRTARPVKAHPAAANEDPTPAQNSNSLPPARPYNQTPTRRFIVHTGPKHSNGSAAPGQFIDNSTVSVTASGNSGMVGHIKKDPRTMTMLVDTSTCYQNGSGQKMFRLFTVPSSAMQQPHQAPSTGAAVPTSVAETPVSMTEYEGHHRMIDPMIDSRSAPPPRKKIAMSMPQRHGSPSTSHHVMTSVASHHPSNYAQHPNAHHISSNTNAVLASTLRHSLDGLLTSGTEDEIIEDGIQEDTLVIDPTEEESPLLSESPELSSCMISGQQTIQPRTSIHHHHHHSMVSARRSSPDEEPAMINSPSQYDSDLQFQQLISSHLSRMNDDDKAIMKYNIQRIMLDVRFGSGTSNRIVHEEEVEISDVVSHEMETTLDPKELRKRRKINEKALVWAAARHINYRLRGCAVISREAAAGKGITYRPVFVQQSKDSATLLAVICICIVPHGFGSNKEAAKMFPTETDYGWIIRSQRDGAKEPRRKPLRGAFHGGLMKIAALMDHWDGQGGAASSVLSVMRFTLDQSAIMLIQLRFAPFRDQLRHMLRASAVITSRNNFASPLIQLFVQLLEELCEWRRTSSSSSGRLSKQSHAVGWEEPAAPPLSVRSRPPGSIIRAELSANRRKLFEMAPSTSSSSSSPEVGDQIKRKQRRIKANGRERARMHGLNDALDVLRQYVPLTTQHQKLSKIETLRLARNYIGALQQMLQSGRQPTPLEYAHQLSFGLSQTTTNMLANLLQVQPRMLLPPSGLPVYEQPSFSPCSSAYSPVAPSAVQPPITGSPPYFYAADAAPPQPNFGYPQGSESHYHCSPTNNNYPYSL</sequence>
<feature type="compositionally biased region" description="Polar residues" evidence="8">
    <location>
        <begin position="527"/>
        <end position="537"/>
    </location>
</feature>